<reference evidence="2 3" key="1">
    <citation type="journal article" date="2024" name="G3 (Bethesda)">
        <title>Genome assembly of Hibiscus sabdariffa L. provides insights into metabolisms of medicinal natural products.</title>
        <authorList>
            <person name="Kim T."/>
        </authorList>
    </citation>
    <scope>NUCLEOTIDE SEQUENCE [LARGE SCALE GENOMIC DNA]</scope>
    <source>
        <strain evidence="2">TK-2024</strain>
        <tissue evidence="2">Old leaves</tissue>
    </source>
</reference>
<dbReference type="Proteomes" id="UP001472677">
    <property type="component" value="Unassembled WGS sequence"/>
</dbReference>
<protein>
    <submittedName>
        <fullName evidence="2">Uncharacterized protein</fullName>
    </submittedName>
</protein>
<evidence type="ECO:0000256" key="1">
    <source>
        <dbReference type="SAM" id="MobiDB-lite"/>
    </source>
</evidence>
<gene>
    <name evidence="2" type="ORF">V6N12_042438</name>
</gene>
<feature type="compositionally biased region" description="Polar residues" evidence="1">
    <location>
        <begin position="68"/>
        <end position="90"/>
    </location>
</feature>
<sequence length="105" mass="11599">MPTSHNAKVDKPRRKNGDGSFLNCHLPCHHSNAALDAFDWNTLAEHAYQTPDANILETSNAYKRKAGQATSPEKSASLDLSTSIDTTNLEELTPTRIQPDRPAKR</sequence>
<name>A0ABR2EES1_9ROSI</name>
<organism evidence="2 3">
    <name type="scientific">Hibiscus sabdariffa</name>
    <name type="common">roselle</name>
    <dbReference type="NCBI Taxonomy" id="183260"/>
    <lineage>
        <taxon>Eukaryota</taxon>
        <taxon>Viridiplantae</taxon>
        <taxon>Streptophyta</taxon>
        <taxon>Embryophyta</taxon>
        <taxon>Tracheophyta</taxon>
        <taxon>Spermatophyta</taxon>
        <taxon>Magnoliopsida</taxon>
        <taxon>eudicotyledons</taxon>
        <taxon>Gunneridae</taxon>
        <taxon>Pentapetalae</taxon>
        <taxon>rosids</taxon>
        <taxon>malvids</taxon>
        <taxon>Malvales</taxon>
        <taxon>Malvaceae</taxon>
        <taxon>Malvoideae</taxon>
        <taxon>Hibiscus</taxon>
    </lineage>
</organism>
<evidence type="ECO:0000313" key="3">
    <source>
        <dbReference type="Proteomes" id="UP001472677"/>
    </source>
</evidence>
<feature type="region of interest" description="Disordered" evidence="1">
    <location>
        <begin position="63"/>
        <end position="105"/>
    </location>
</feature>
<keyword evidence="3" id="KW-1185">Reference proteome</keyword>
<comment type="caution">
    <text evidence="2">The sequence shown here is derived from an EMBL/GenBank/DDBJ whole genome shotgun (WGS) entry which is preliminary data.</text>
</comment>
<proteinExistence type="predicted"/>
<accession>A0ABR2EES1</accession>
<dbReference type="EMBL" id="JBBPBM010000015">
    <property type="protein sequence ID" value="KAK8559156.1"/>
    <property type="molecule type" value="Genomic_DNA"/>
</dbReference>
<evidence type="ECO:0000313" key="2">
    <source>
        <dbReference type="EMBL" id="KAK8559156.1"/>
    </source>
</evidence>